<dbReference type="SUPFAM" id="SSF47413">
    <property type="entry name" value="lambda repressor-like DNA-binding domains"/>
    <property type="match status" value="1"/>
</dbReference>
<evidence type="ECO:0000259" key="4">
    <source>
        <dbReference type="PROSITE" id="PS50932"/>
    </source>
</evidence>
<organism evidence="5 6">
    <name type="scientific">Arenicella chitinivorans</name>
    <dbReference type="NCBI Taxonomy" id="1329800"/>
    <lineage>
        <taxon>Bacteria</taxon>
        <taxon>Pseudomonadati</taxon>
        <taxon>Pseudomonadota</taxon>
        <taxon>Gammaproteobacteria</taxon>
        <taxon>Arenicellales</taxon>
        <taxon>Arenicellaceae</taxon>
        <taxon>Arenicella</taxon>
    </lineage>
</organism>
<dbReference type="InterPro" id="IPR000843">
    <property type="entry name" value="HTH_LacI"/>
</dbReference>
<dbReference type="PROSITE" id="PS00356">
    <property type="entry name" value="HTH_LACI_1"/>
    <property type="match status" value="1"/>
</dbReference>
<dbReference type="PANTHER" id="PTHR30146">
    <property type="entry name" value="LACI-RELATED TRANSCRIPTIONAL REPRESSOR"/>
    <property type="match status" value="1"/>
</dbReference>
<accession>A0A918S0B4</accession>
<dbReference type="InterPro" id="IPR028082">
    <property type="entry name" value="Peripla_BP_I"/>
</dbReference>
<gene>
    <name evidence="5" type="ORF">GCM10008090_31100</name>
</gene>
<dbReference type="SMART" id="SM00354">
    <property type="entry name" value="HTH_LACI"/>
    <property type="match status" value="1"/>
</dbReference>
<protein>
    <submittedName>
        <fullName evidence="5">LacI family transcriptional regulator</fullName>
    </submittedName>
</protein>
<dbReference type="CDD" id="cd06295">
    <property type="entry name" value="PBP1_CelR"/>
    <property type="match status" value="1"/>
</dbReference>
<dbReference type="PANTHER" id="PTHR30146:SF120">
    <property type="entry name" value="ALANINE RACEMASE"/>
    <property type="match status" value="1"/>
</dbReference>
<dbReference type="InterPro" id="IPR046335">
    <property type="entry name" value="LacI/GalR-like_sensor"/>
</dbReference>
<dbReference type="Proteomes" id="UP000614811">
    <property type="component" value="Unassembled WGS sequence"/>
</dbReference>
<evidence type="ECO:0000313" key="6">
    <source>
        <dbReference type="Proteomes" id="UP000614811"/>
    </source>
</evidence>
<evidence type="ECO:0000256" key="1">
    <source>
        <dbReference type="ARBA" id="ARBA00023015"/>
    </source>
</evidence>
<dbReference type="PROSITE" id="PS50932">
    <property type="entry name" value="HTH_LACI_2"/>
    <property type="match status" value="1"/>
</dbReference>
<dbReference type="Gene3D" id="1.10.260.40">
    <property type="entry name" value="lambda repressor-like DNA-binding domains"/>
    <property type="match status" value="1"/>
</dbReference>
<name>A0A918S0B4_9GAMM</name>
<evidence type="ECO:0000256" key="2">
    <source>
        <dbReference type="ARBA" id="ARBA00023125"/>
    </source>
</evidence>
<evidence type="ECO:0000313" key="5">
    <source>
        <dbReference type="EMBL" id="GHA19104.1"/>
    </source>
</evidence>
<dbReference type="Gene3D" id="3.40.50.2300">
    <property type="match status" value="2"/>
</dbReference>
<dbReference type="GO" id="GO:0003700">
    <property type="term" value="F:DNA-binding transcription factor activity"/>
    <property type="evidence" value="ECO:0007669"/>
    <property type="project" value="TreeGrafter"/>
</dbReference>
<evidence type="ECO:0000256" key="3">
    <source>
        <dbReference type="ARBA" id="ARBA00023163"/>
    </source>
</evidence>
<dbReference type="Pfam" id="PF13377">
    <property type="entry name" value="Peripla_BP_3"/>
    <property type="match status" value="1"/>
</dbReference>
<keyword evidence="3" id="KW-0804">Transcription</keyword>
<dbReference type="AlphaFoldDB" id="A0A918S0B4"/>
<comment type="caution">
    <text evidence="5">The sequence shown here is derived from an EMBL/GenBank/DDBJ whole genome shotgun (WGS) entry which is preliminary data.</text>
</comment>
<dbReference type="EMBL" id="BMXA01000007">
    <property type="protein sequence ID" value="GHA19104.1"/>
    <property type="molecule type" value="Genomic_DNA"/>
</dbReference>
<feature type="domain" description="HTH lacI-type" evidence="4">
    <location>
        <begin position="1"/>
        <end position="55"/>
    </location>
</feature>
<sequence>MKMSDLAKLAGVSKSTVSRALAGSERVTKETRDRIQQLAKEHNYRMNMRARNFRLQNILTIGVLLPSNGQAEWLATDPFILEMLGSVADALEARGGHELLLAKHSNNNPSWIGEFAETRSVDGIIVIGQSLYHDELNKVADISSAMVVWGAQLPDQRYVTVGTDNYQGCKLATEHLLKQGRKRFVFLGDTRFPETQLRYQGFQSALSEAGLTVHAELIAYSETASDAALNYVSELLDQQPGFDALVASSDLLAFSAIKAIHDGGLSVPEDIAVVGYDDITLSEYSNPTLTSITQNRRAGGQALVDTLFDLLENKSVQSQFIPTELVVRESTLGS</sequence>
<dbReference type="InterPro" id="IPR010982">
    <property type="entry name" value="Lambda_DNA-bd_dom_sf"/>
</dbReference>
<dbReference type="CDD" id="cd01392">
    <property type="entry name" value="HTH_LacI"/>
    <property type="match status" value="1"/>
</dbReference>
<dbReference type="GO" id="GO:0000976">
    <property type="term" value="F:transcription cis-regulatory region binding"/>
    <property type="evidence" value="ECO:0007669"/>
    <property type="project" value="TreeGrafter"/>
</dbReference>
<reference evidence="5" key="1">
    <citation type="journal article" date="2014" name="Int. J. Syst. Evol. Microbiol.">
        <title>Complete genome sequence of Corynebacterium casei LMG S-19264T (=DSM 44701T), isolated from a smear-ripened cheese.</title>
        <authorList>
            <consortium name="US DOE Joint Genome Institute (JGI-PGF)"/>
            <person name="Walter F."/>
            <person name="Albersmeier A."/>
            <person name="Kalinowski J."/>
            <person name="Ruckert C."/>
        </authorList>
    </citation>
    <scope>NUCLEOTIDE SEQUENCE</scope>
    <source>
        <strain evidence="5">KCTC 12711</strain>
    </source>
</reference>
<keyword evidence="2" id="KW-0238">DNA-binding</keyword>
<proteinExistence type="predicted"/>
<reference evidence="5" key="2">
    <citation type="submission" date="2020-09" db="EMBL/GenBank/DDBJ databases">
        <authorList>
            <person name="Sun Q."/>
            <person name="Kim S."/>
        </authorList>
    </citation>
    <scope>NUCLEOTIDE SEQUENCE</scope>
    <source>
        <strain evidence="5">KCTC 12711</strain>
    </source>
</reference>
<dbReference type="SUPFAM" id="SSF53822">
    <property type="entry name" value="Periplasmic binding protein-like I"/>
    <property type="match status" value="1"/>
</dbReference>
<dbReference type="RefSeq" id="WP_189402632.1">
    <property type="nucleotide sequence ID" value="NZ_BMXA01000007.1"/>
</dbReference>
<keyword evidence="6" id="KW-1185">Reference proteome</keyword>
<dbReference type="Pfam" id="PF00356">
    <property type="entry name" value="LacI"/>
    <property type="match status" value="1"/>
</dbReference>
<keyword evidence="1" id="KW-0805">Transcription regulation</keyword>